<evidence type="ECO:0008006" key="4">
    <source>
        <dbReference type="Google" id="ProtNLM"/>
    </source>
</evidence>
<feature type="transmembrane region" description="Helical" evidence="1">
    <location>
        <begin position="143"/>
        <end position="162"/>
    </location>
</feature>
<dbReference type="EMBL" id="LSTQ01000024">
    <property type="protein sequence ID" value="OAH25964.1"/>
    <property type="molecule type" value="Genomic_DNA"/>
</dbReference>
<reference evidence="3" key="1">
    <citation type="submission" date="2016-02" db="EMBL/GenBank/DDBJ databases">
        <authorList>
            <person name="Kaur G."/>
            <person name="Nair G.R."/>
            <person name="Mayilraj S."/>
        </authorList>
    </citation>
    <scope>NUCLEOTIDE SEQUENCE [LARGE SCALE GENOMIC DNA]</scope>
    <source>
        <strain evidence="3">GA-15</strain>
    </source>
</reference>
<dbReference type="InterPro" id="IPR023840">
    <property type="entry name" value="T7SS_Rv3446c"/>
</dbReference>
<keyword evidence="1" id="KW-1133">Transmembrane helix</keyword>
<protein>
    <recommendedName>
        <fullName evidence="4">Type VII secretion-associated protein</fullName>
    </recommendedName>
</protein>
<dbReference type="OrthoDB" id="4428093at2"/>
<gene>
    <name evidence="2" type="ORF">AYJ05_00455</name>
</gene>
<dbReference type="STRING" id="1705.CA21670_01940"/>
<evidence type="ECO:0000313" key="2">
    <source>
        <dbReference type="EMBL" id="OAH25964.1"/>
    </source>
</evidence>
<comment type="caution">
    <text evidence="2">The sequence shown here is derived from an EMBL/GenBank/DDBJ whole genome shotgun (WGS) entry which is preliminary data.</text>
</comment>
<proteinExistence type="predicted"/>
<evidence type="ECO:0000313" key="3">
    <source>
        <dbReference type="Proteomes" id="UP000076947"/>
    </source>
</evidence>
<keyword evidence="3" id="KW-1185">Reference proteome</keyword>
<dbReference type="AlphaFoldDB" id="A0A177IB55"/>
<dbReference type="NCBIfam" id="TIGR03931">
    <property type="entry name" value="T7SS_Rv3446c"/>
    <property type="match status" value="1"/>
</dbReference>
<accession>A0A177IB55</accession>
<keyword evidence="1" id="KW-0472">Membrane</keyword>
<sequence length="336" mass="36465">MSLYESHTIDLTITVLDTATIFEGPESIYRYDLPGTAVVEGWALSGVMEQAQKLLPAQWPEVSIAVVADSSGGPMSHEAVKIIRRQLQVHNVTLVDREPVAVGATYDEPPQREQREPREETDIVRPALEEETLLSRLLDNKGLMAIIAGVVVVVIMLVWLLLRGSGQQQQEALAGTVSIAATPGVTTPAVTTAAQTPTTSSSAPAHQSIEAGGLRVLLPEGFSHTEENGLVTATGQDPNLRILMVMDPLYAVPANALFAEVRAQIDSDETLSDPHEANGRLSYIERPGDDSEVKWTTWVEDDQQISLGCHTREEPSMAQRAACRMASESIETVPER</sequence>
<dbReference type="RefSeq" id="WP_066840269.1">
    <property type="nucleotide sequence ID" value="NZ_LSTQ01000024.1"/>
</dbReference>
<evidence type="ECO:0000256" key="1">
    <source>
        <dbReference type="SAM" id="Phobius"/>
    </source>
</evidence>
<keyword evidence="1" id="KW-0812">Transmembrane</keyword>
<dbReference type="Proteomes" id="UP000076947">
    <property type="component" value="Unassembled WGS sequence"/>
</dbReference>
<organism evidence="2 3">
    <name type="scientific">Corynebacterium stationis</name>
    <dbReference type="NCBI Taxonomy" id="1705"/>
    <lineage>
        <taxon>Bacteria</taxon>
        <taxon>Bacillati</taxon>
        <taxon>Actinomycetota</taxon>
        <taxon>Actinomycetes</taxon>
        <taxon>Mycobacteriales</taxon>
        <taxon>Corynebacteriaceae</taxon>
        <taxon>Corynebacterium</taxon>
    </lineage>
</organism>
<name>A0A177IB55_9CORY</name>